<dbReference type="Pfam" id="PF12392">
    <property type="entry name" value="DUF3656"/>
    <property type="match status" value="1"/>
</dbReference>
<dbReference type="InterPro" id="IPR020988">
    <property type="entry name" value="Pept_U32_collagenase"/>
</dbReference>
<feature type="domain" description="Peptidase U32 collagenase" evidence="1">
    <location>
        <begin position="325"/>
        <end position="433"/>
    </location>
</feature>
<dbReference type="Pfam" id="PF01136">
    <property type="entry name" value="Peptidase_U32"/>
    <property type="match status" value="1"/>
</dbReference>
<dbReference type="InterPro" id="IPR001539">
    <property type="entry name" value="Peptidase_U32"/>
</dbReference>
<reference evidence="2 3" key="1">
    <citation type="submission" date="2011-10" db="EMBL/GenBank/DDBJ databases">
        <title>The Genome Sequence of Lachnospiraceae bacterium ACC2.</title>
        <authorList>
            <consortium name="The Broad Institute Genome Sequencing Platform"/>
            <person name="Earl A."/>
            <person name="Ward D."/>
            <person name="Feldgarden M."/>
            <person name="Gevers D."/>
            <person name="Sizova M."/>
            <person name="Hazen A."/>
            <person name="Epstein S."/>
            <person name="Young S.K."/>
            <person name="Zeng Q."/>
            <person name="Gargeya S."/>
            <person name="Fitzgerald M."/>
            <person name="Haas B."/>
            <person name="Abouelleil A."/>
            <person name="Alvarado L."/>
            <person name="Arachchi H.M."/>
            <person name="Berlin A."/>
            <person name="Brown A."/>
            <person name="Chapman S.B."/>
            <person name="Chen Z."/>
            <person name="Dunbar C."/>
            <person name="Freedman E."/>
            <person name="Gearin G."/>
            <person name="Goldberg J."/>
            <person name="Griggs A."/>
            <person name="Gujja S."/>
            <person name="Heiman D."/>
            <person name="Howarth C."/>
            <person name="Larson L."/>
            <person name="Lui A."/>
            <person name="MacDonald P.J.P."/>
            <person name="Montmayeur A."/>
            <person name="Murphy C."/>
            <person name="Neiman D."/>
            <person name="Pearson M."/>
            <person name="Priest M."/>
            <person name="Roberts A."/>
            <person name="Saif S."/>
            <person name="Shea T."/>
            <person name="Shenoy N."/>
            <person name="Sisk P."/>
            <person name="Stolte C."/>
            <person name="Sykes S."/>
            <person name="Wortman J."/>
            <person name="Nusbaum C."/>
            <person name="Birren B."/>
        </authorList>
    </citation>
    <scope>NUCLEOTIDE SEQUENCE [LARGE SCALE GENOMIC DNA]</scope>
    <source>
        <strain evidence="2 3">ACC2</strain>
    </source>
</reference>
<dbReference type="AlphaFoldDB" id="A0AA36Y6G3"/>
<name>A0AA36Y6G3_9FIRM</name>
<dbReference type="InterPro" id="IPR051454">
    <property type="entry name" value="RNA/ubiquinone_mod_enzymes"/>
</dbReference>
<accession>A0AA36Y6G3</accession>
<proteinExistence type="predicted"/>
<evidence type="ECO:0000313" key="2">
    <source>
        <dbReference type="EMBL" id="EHO18023.1"/>
    </source>
</evidence>
<gene>
    <name evidence="2" type="ORF">HMPREF9623_00207</name>
</gene>
<dbReference type="GeneID" id="86940003"/>
<dbReference type="EMBL" id="AGEL01000003">
    <property type="protein sequence ID" value="EHO18023.1"/>
    <property type="molecule type" value="Genomic_DNA"/>
</dbReference>
<sequence length="745" mass="83346">MRNKIPELLAPAGSIESLRAAVNAGADAIYVGGAKYGARAYAENPEEADLIGGLRYAHRFGVRIHMTVNTLLKEAELQTLPDYIAPYYEAGLDAAIVQDLGALALLHEHFPLLSLHASTQTTITGPHAAELYRRLGVSRVIPARELSLEELVRIKRETGLEVESFVHGALCYAYSGQCFMSSLLGERSGNRGRCAQTCRLPYSLQRENQKSSGQGLLLSCKDLCSLDLIPMLAESGIDSLKIEGRMKSPRYTAGVVSIWRKYLDLYASEGAEGFQVEAADRAHLLDLFDRGGQTEGYYRQHNGREMIVLQEKKEKRKQNIPYEEEIEEKYLKTERELPLYGKFVQRDGEPMYLELSVSIPGAGQLSAEVAGEIAERARTAGSTAEAVRERLQKTGGTGFRFAKLDVSIEEGFFFPVKQLNELRRKGIEAISAKIDAAFRRDSVLGTETVRAAKTDSEDRTVRSVDTERTAPELHVSCDSWEQIQTVSAMEEVAAISFGADSIPAERWQAAVRCIQNAGKRVYLLLPQIFRTEAERFFREQAERLLDLPLDALIIRNLEEPGFFETLYGERNRRCPAFYFDFQVYGMNRTAQLCLREFGAARLTLPIEETARELKSLDTAGQEMVVTGRLPMMVSANCLKKTAARCDHKPEYMKLRDRRMMEMPVKTHCTFCYNTIYNAAPLSLSGVAAELTGLKLGAVRLLLSNETAAETKKAVRSIYRSFVLGEQSVPEAYENFTRGHFKRAVE</sequence>
<dbReference type="PANTHER" id="PTHR30217:SF10">
    <property type="entry name" value="23S RRNA 5-HYDROXYCYTIDINE C2501 SYNTHASE"/>
    <property type="match status" value="1"/>
</dbReference>
<protein>
    <recommendedName>
        <fullName evidence="1">Peptidase U32 collagenase domain-containing protein</fullName>
    </recommendedName>
</protein>
<dbReference type="PANTHER" id="PTHR30217">
    <property type="entry name" value="PEPTIDASE U32 FAMILY"/>
    <property type="match status" value="1"/>
</dbReference>
<keyword evidence="3" id="KW-1185">Reference proteome</keyword>
<evidence type="ECO:0000259" key="1">
    <source>
        <dbReference type="Pfam" id="PF12392"/>
    </source>
</evidence>
<dbReference type="PROSITE" id="PS01276">
    <property type="entry name" value="PEPTIDASE_U32"/>
    <property type="match status" value="1"/>
</dbReference>
<organism evidence="2 3">
    <name type="scientific">Stomatobaculum longum</name>
    <dbReference type="NCBI Taxonomy" id="796942"/>
    <lineage>
        <taxon>Bacteria</taxon>
        <taxon>Bacillati</taxon>
        <taxon>Bacillota</taxon>
        <taxon>Clostridia</taxon>
        <taxon>Lachnospirales</taxon>
        <taxon>Lachnospiraceae</taxon>
        <taxon>Stomatobaculum</taxon>
    </lineage>
</organism>
<evidence type="ECO:0000313" key="3">
    <source>
        <dbReference type="Proteomes" id="UP000018466"/>
    </source>
</evidence>
<dbReference type="RefSeq" id="WP_009532042.1">
    <property type="nucleotide sequence ID" value="NZ_JH590861.1"/>
</dbReference>
<dbReference type="Proteomes" id="UP000018466">
    <property type="component" value="Unassembled WGS sequence"/>
</dbReference>
<comment type="caution">
    <text evidence="2">The sequence shown here is derived from an EMBL/GenBank/DDBJ whole genome shotgun (WGS) entry which is preliminary data.</text>
</comment>